<evidence type="ECO:0000313" key="1">
    <source>
        <dbReference type="EMBL" id="MBX7487965.1"/>
    </source>
</evidence>
<reference evidence="1 2" key="1">
    <citation type="submission" date="2021-08" db="EMBL/GenBank/DDBJ databases">
        <title>Comparative Genomics Analysis of the Genus Qipengyuania Reveals Extensive Genetic Diversity and Metabolic Versatility, Including the Description of Fifteen Novel Species.</title>
        <authorList>
            <person name="Liu Y."/>
        </authorList>
    </citation>
    <scope>NUCLEOTIDE SEQUENCE [LARGE SCALE GENOMIC DNA]</scope>
    <source>
        <strain evidence="1 2">GH25</strain>
    </source>
</reference>
<dbReference type="Proteomes" id="UP000776651">
    <property type="component" value="Unassembled WGS sequence"/>
</dbReference>
<proteinExistence type="predicted"/>
<evidence type="ECO:0000313" key="2">
    <source>
        <dbReference type="Proteomes" id="UP000776651"/>
    </source>
</evidence>
<accession>A0ABS7JD73</accession>
<name>A0ABS7JD73_9SPHN</name>
<organism evidence="1 2">
    <name type="scientific">Qipengyuania pacifica</name>
    <dbReference type="NCBI Taxonomy" id="2860199"/>
    <lineage>
        <taxon>Bacteria</taxon>
        <taxon>Pseudomonadati</taxon>
        <taxon>Pseudomonadota</taxon>
        <taxon>Alphaproteobacteria</taxon>
        <taxon>Sphingomonadales</taxon>
        <taxon>Erythrobacteraceae</taxon>
        <taxon>Qipengyuania</taxon>
    </lineage>
</organism>
<dbReference type="EMBL" id="JAIGNQ010000002">
    <property type="protein sequence ID" value="MBX7487965.1"/>
    <property type="molecule type" value="Genomic_DNA"/>
</dbReference>
<protein>
    <submittedName>
        <fullName evidence="1">Uncharacterized protein</fullName>
    </submittedName>
</protein>
<comment type="caution">
    <text evidence="1">The sequence shown here is derived from an EMBL/GenBank/DDBJ whole genome shotgun (WGS) entry which is preliminary data.</text>
</comment>
<keyword evidence="2" id="KW-1185">Reference proteome</keyword>
<sequence length="68" mass="7460">MSSDRIKNAMDRIDRALARIETQAALASHSTAATDAGDAELAERYETLRKRVSGSISQLDDLIEGLKR</sequence>
<dbReference type="RefSeq" id="WP_103023474.1">
    <property type="nucleotide sequence ID" value="NZ_JAIGNQ010000002.1"/>
</dbReference>
<gene>
    <name evidence="1" type="ORF">K3177_05515</name>
</gene>